<proteinExistence type="predicted"/>
<sequence length="116" mass="12602">MLLAVEVGVTGLVGSHILTTLLAQPAISAVHAYSRKKLPSKPKLTAIDNADSSTWPSIFPSDARIFFSALGTTRAQVGSFEKPTQDRPRLEPDTRTSCKERRSGSLRPDLLRANLT</sequence>
<protein>
    <submittedName>
        <fullName evidence="1">Protein fmp52, mitochondrial</fullName>
    </submittedName>
</protein>
<comment type="caution">
    <text evidence="1">The sequence shown here is derived from an EMBL/GenBank/DDBJ whole genome shotgun (WGS) entry which is preliminary data.</text>
</comment>
<gene>
    <name evidence="1" type="primary">FMP52_1</name>
    <name evidence="1" type="ORF">N8T08_002027</name>
</gene>
<evidence type="ECO:0000313" key="1">
    <source>
        <dbReference type="EMBL" id="KAK1138762.1"/>
    </source>
</evidence>
<keyword evidence="2" id="KW-1185">Reference proteome</keyword>
<reference evidence="1 2" key="1">
    <citation type="journal article" date="2023" name="ACS Omega">
        <title>Identification of the Neoaspergillic Acid Biosynthesis Gene Cluster by Establishing an In Vitro CRISPR-Ribonucleoprotein Genetic System in Aspergillus melleus.</title>
        <authorList>
            <person name="Yuan B."/>
            <person name="Grau M.F."/>
            <person name="Murata R.M."/>
            <person name="Torok T."/>
            <person name="Venkateswaran K."/>
            <person name="Stajich J.E."/>
            <person name="Wang C.C.C."/>
        </authorList>
    </citation>
    <scope>NUCLEOTIDE SEQUENCE [LARGE SCALE GENOMIC DNA]</scope>
    <source>
        <strain evidence="1 2">IMV 1140</strain>
    </source>
</reference>
<name>A0ACC3AMJ8_9EURO</name>
<organism evidence="1 2">
    <name type="scientific">Aspergillus melleus</name>
    <dbReference type="NCBI Taxonomy" id="138277"/>
    <lineage>
        <taxon>Eukaryota</taxon>
        <taxon>Fungi</taxon>
        <taxon>Dikarya</taxon>
        <taxon>Ascomycota</taxon>
        <taxon>Pezizomycotina</taxon>
        <taxon>Eurotiomycetes</taxon>
        <taxon>Eurotiomycetidae</taxon>
        <taxon>Eurotiales</taxon>
        <taxon>Aspergillaceae</taxon>
        <taxon>Aspergillus</taxon>
        <taxon>Aspergillus subgen. Circumdati</taxon>
    </lineage>
</organism>
<evidence type="ECO:0000313" key="2">
    <source>
        <dbReference type="Proteomes" id="UP001177260"/>
    </source>
</evidence>
<dbReference type="EMBL" id="JAOPJF010000131">
    <property type="protein sequence ID" value="KAK1138762.1"/>
    <property type="molecule type" value="Genomic_DNA"/>
</dbReference>
<accession>A0ACC3AMJ8</accession>
<dbReference type="Proteomes" id="UP001177260">
    <property type="component" value="Unassembled WGS sequence"/>
</dbReference>